<comment type="caution">
    <text evidence="1">The sequence shown here is derived from an EMBL/GenBank/DDBJ whole genome shotgun (WGS) entry which is preliminary data.</text>
</comment>
<evidence type="ECO:0000313" key="2">
    <source>
        <dbReference type="Proteomes" id="UP000237310"/>
    </source>
</evidence>
<proteinExistence type="predicted"/>
<reference evidence="1 2" key="1">
    <citation type="submission" date="2018-01" db="EMBL/GenBank/DDBJ databases">
        <authorList>
            <person name="Gaut B.S."/>
            <person name="Morton B.R."/>
            <person name="Clegg M.T."/>
            <person name="Duvall M.R."/>
        </authorList>
    </citation>
    <scope>NUCLEOTIDE SEQUENCE [LARGE SCALE GENOMIC DNA]</scope>
    <source>
        <strain evidence="1 2">HR-AY</strain>
    </source>
</reference>
<dbReference type="InterPro" id="IPR010870">
    <property type="entry name" value="Porin_O/P"/>
</dbReference>
<evidence type="ECO:0008006" key="3">
    <source>
        <dbReference type="Google" id="ProtNLM"/>
    </source>
</evidence>
<dbReference type="SUPFAM" id="SSF56935">
    <property type="entry name" value="Porins"/>
    <property type="match status" value="1"/>
</dbReference>
<dbReference type="RefSeq" id="WP_103806400.1">
    <property type="nucleotide sequence ID" value="NZ_PQVG01000006.1"/>
</dbReference>
<evidence type="ECO:0000313" key="1">
    <source>
        <dbReference type="EMBL" id="POY38826.1"/>
    </source>
</evidence>
<dbReference type="Pfam" id="PF07396">
    <property type="entry name" value="Porin_O_P"/>
    <property type="match status" value="1"/>
</dbReference>
<dbReference type="EMBL" id="PQVG01000006">
    <property type="protein sequence ID" value="POY38826.1"/>
    <property type="molecule type" value="Genomic_DNA"/>
</dbReference>
<protein>
    <recommendedName>
        <fullName evidence="3">Porin</fullName>
    </recommendedName>
</protein>
<dbReference type="AlphaFoldDB" id="A0A2S5A8G7"/>
<organism evidence="1 2">
    <name type="scientific">Flavobacterium alvei</name>
    <dbReference type="NCBI Taxonomy" id="2080416"/>
    <lineage>
        <taxon>Bacteria</taxon>
        <taxon>Pseudomonadati</taxon>
        <taxon>Bacteroidota</taxon>
        <taxon>Flavobacteriia</taxon>
        <taxon>Flavobacteriales</taxon>
        <taxon>Flavobacteriaceae</taxon>
        <taxon>Flavobacterium</taxon>
    </lineage>
</organism>
<sequence length="391" mass="44772">MKNFLFYFVLVLTPLLLFGQKQPQESIIKSTPVLPSSKIAILKDVDVIFNTRMAFDNYFVDSEPMSSQFSVNQLRFEIKGKVHEKVYFRFRNRYTKIPDPNTIDNISRAVDLAYLSIELAPQTKLTFGKMIGDWGGYELLTNPIEILSYNVINDKSDNFQVGAALTYSLLDHKNTFNFQVLNARTKTFQEQYGTTAPPGITQTKTPLSVVANWKGHLFDGKLETTYSFAHFIDAENANRNYIGLGNKIKTGKLILFYDFQYSKEDLDQKCVITNTVKTKYSYAAQEVSYIDNWIRAEYKIQPKVDILLSLMTNNSYWNGNPDPNKSNRLLTSYGIIPTIEYTPFLDLNLKFYVGYIAKKYDYSSYAENNFNAKDISTGQLSFGIIAPLLVL</sequence>
<gene>
    <name evidence="1" type="ORF">C3L50_11905</name>
</gene>
<dbReference type="OrthoDB" id="846879at2"/>
<keyword evidence="2" id="KW-1185">Reference proteome</keyword>
<accession>A0A2S5A8G7</accession>
<dbReference type="Proteomes" id="UP000237310">
    <property type="component" value="Unassembled WGS sequence"/>
</dbReference>
<name>A0A2S5A8G7_9FLAO</name>